<dbReference type="GO" id="GO:0004222">
    <property type="term" value="F:metalloendopeptidase activity"/>
    <property type="evidence" value="ECO:0007669"/>
    <property type="project" value="TreeGrafter"/>
</dbReference>
<dbReference type="CDD" id="cd12797">
    <property type="entry name" value="M23_peptidase"/>
    <property type="match status" value="1"/>
</dbReference>
<sequence length="444" mass="47653">MSPSILRRPLTLAATVLLVLTPSLAGPLSPASAEGTKQDKIAERETVDQQLEDLRIDLGGVNDELADTYIALAETELLIPEAQQDLEDAQAELAAAREDDRLTGERLTAAQDEEKQLSGEVETGQEEVDRSDDELAQVALDAYKGGGLPNPSTIYTGGQDPQDAVDRSMNYRLTMSSQGSRLDTLRADQAVTENSADRLTAVREEIDALKLESEQAVQRTADAEDAAAAAKADLDDLYATQKTQRDDLEAKKTKYQEDEANLEDRSSTLDTEIEELARQEREREQKAAEAAKKKSSSGSGTGKKSSSGGSANTGGGWNYPVNSRMNSNYGWRYHPIYHTRKLHAGVDFPVACGTSVGATHSGRVIARTHNSGAGNKIILSHGIHNGKLVTSSYHHLQGFAKPVGAQVSAGDTVGYVGTTGSSTGCHLHFEVQEDGNSVNPANYL</sequence>
<dbReference type="PANTHER" id="PTHR21666:SF270">
    <property type="entry name" value="MUREIN HYDROLASE ACTIVATOR ENVC"/>
    <property type="match status" value="1"/>
</dbReference>
<dbReference type="InterPro" id="IPR016047">
    <property type="entry name" value="M23ase_b-sheet_dom"/>
</dbReference>
<dbReference type="Proteomes" id="UP000218598">
    <property type="component" value="Unassembled WGS sequence"/>
</dbReference>
<dbReference type="PANTHER" id="PTHR21666">
    <property type="entry name" value="PEPTIDASE-RELATED"/>
    <property type="match status" value="1"/>
</dbReference>
<dbReference type="Gene3D" id="2.70.70.10">
    <property type="entry name" value="Glucose Permease (Domain IIA)"/>
    <property type="match status" value="1"/>
</dbReference>
<dbReference type="Gene3D" id="6.10.250.3150">
    <property type="match status" value="1"/>
</dbReference>
<evidence type="ECO:0000313" key="5">
    <source>
        <dbReference type="Proteomes" id="UP000218598"/>
    </source>
</evidence>
<feature type="signal peptide" evidence="2">
    <location>
        <begin position="1"/>
        <end position="25"/>
    </location>
</feature>
<dbReference type="InterPro" id="IPR050570">
    <property type="entry name" value="Cell_wall_metabolism_enzyme"/>
</dbReference>
<reference evidence="4 5" key="1">
    <citation type="journal article" date="2017" name="Elife">
        <title>Extensive horizontal gene transfer in cheese-associated bacteria.</title>
        <authorList>
            <person name="Bonham K.S."/>
            <person name="Wolfe B.E."/>
            <person name="Dutton R.J."/>
        </authorList>
    </citation>
    <scope>NUCLEOTIDE SEQUENCE [LARGE SCALE GENOMIC DNA]</scope>
    <source>
        <strain evidence="4 5">341_9</strain>
    </source>
</reference>
<organism evidence="4 5">
    <name type="scientific">Brachybacterium alimentarium</name>
    <dbReference type="NCBI Taxonomy" id="47845"/>
    <lineage>
        <taxon>Bacteria</taxon>
        <taxon>Bacillati</taxon>
        <taxon>Actinomycetota</taxon>
        <taxon>Actinomycetes</taxon>
        <taxon>Micrococcales</taxon>
        <taxon>Dermabacteraceae</taxon>
        <taxon>Brachybacterium</taxon>
    </lineage>
</organism>
<dbReference type="SUPFAM" id="SSF51261">
    <property type="entry name" value="Duplicated hybrid motif"/>
    <property type="match status" value="1"/>
</dbReference>
<dbReference type="InterPro" id="IPR011055">
    <property type="entry name" value="Dup_hybrid_motif"/>
</dbReference>
<comment type="caution">
    <text evidence="4">The sequence shown here is derived from an EMBL/GenBank/DDBJ whole genome shotgun (WGS) entry which is preliminary data.</text>
</comment>
<proteinExistence type="predicted"/>
<dbReference type="OrthoDB" id="1099523at2"/>
<name>A0A2A3YIX0_9MICO</name>
<gene>
    <name evidence="4" type="ORF">CIK66_10255</name>
</gene>
<feature type="compositionally biased region" description="Basic and acidic residues" evidence="1">
    <location>
        <begin position="275"/>
        <end position="292"/>
    </location>
</feature>
<evidence type="ECO:0000259" key="3">
    <source>
        <dbReference type="Pfam" id="PF01551"/>
    </source>
</evidence>
<dbReference type="RefSeq" id="WP_096197170.1">
    <property type="nucleotide sequence ID" value="NZ_BAAAIQ010000009.1"/>
</dbReference>
<dbReference type="AlphaFoldDB" id="A0A2A3YIX0"/>
<feature type="region of interest" description="Disordered" evidence="1">
    <location>
        <begin position="108"/>
        <end position="131"/>
    </location>
</feature>
<evidence type="ECO:0000256" key="1">
    <source>
        <dbReference type="SAM" id="MobiDB-lite"/>
    </source>
</evidence>
<keyword evidence="2" id="KW-0732">Signal</keyword>
<dbReference type="Pfam" id="PF01551">
    <property type="entry name" value="Peptidase_M23"/>
    <property type="match status" value="1"/>
</dbReference>
<feature type="domain" description="M23ase beta-sheet core" evidence="3">
    <location>
        <begin position="342"/>
        <end position="440"/>
    </location>
</feature>
<protein>
    <submittedName>
        <fullName evidence="4">Metalloendopeptidase</fullName>
    </submittedName>
</protein>
<feature type="chain" id="PRO_5039683935" evidence="2">
    <location>
        <begin position="26"/>
        <end position="444"/>
    </location>
</feature>
<accession>A0A2A3YIX0</accession>
<evidence type="ECO:0000313" key="4">
    <source>
        <dbReference type="EMBL" id="PCC39247.1"/>
    </source>
</evidence>
<evidence type="ECO:0000256" key="2">
    <source>
        <dbReference type="SAM" id="SignalP"/>
    </source>
</evidence>
<dbReference type="EMBL" id="NRGR01000016">
    <property type="protein sequence ID" value="PCC39247.1"/>
    <property type="molecule type" value="Genomic_DNA"/>
</dbReference>
<feature type="region of interest" description="Disordered" evidence="1">
    <location>
        <begin position="246"/>
        <end position="319"/>
    </location>
</feature>
<feature type="compositionally biased region" description="Basic and acidic residues" evidence="1">
    <location>
        <begin position="246"/>
        <end position="267"/>
    </location>
</feature>
<feature type="compositionally biased region" description="Low complexity" evidence="1">
    <location>
        <begin position="296"/>
        <end position="310"/>
    </location>
</feature>
<keyword evidence="5" id="KW-1185">Reference proteome</keyword>